<dbReference type="EMBL" id="CP017641">
    <property type="protein sequence ID" value="APZ95435.1"/>
    <property type="molecule type" value="Genomic_DNA"/>
</dbReference>
<sequence length="337" mass="35971">MPPEFFEKHYSALKARVESALSESIASRDWPVALKNAVEYSLMAGGKRLRPVLVMMAAEICDGEIEDAIPAACALEMIHTYSLIHDDLPSMDDDDLRRGRPTSHRVFGEALAILAGDALLTLAFETLATAPTAATVTATSLQILATAAGGSGMVGGQILDLEAERGEFPSGIQESSGIPRQKNASNSSDSAGALASGEADSPIAASETPPIHVEQLIQIHRMKTGALITAALELGAVTSQASTDRRNQLRHFGQCVGLAFQIADDLLDVTGSDERLGKVTGRDNELGKLTYPFLIGIEASRNKAQQLVDEACHALAGFDDRADCLRHLARFIVERDH</sequence>
<keyword evidence="5" id="KW-0460">Magnesium</keyword>
<dbReference type="GO" id="GO:0046872">
    <property type="term" value="F:metal ion binding"/>
    <property type="evidence" value="ECO:0007669"/>
    <property type="project" value="UniProtKB-KW"/>
</dbReference>
<organism evidence="9 10">
    <name type="scientific">Fuerstiella marisgermanici</name>
    <dbReference type="NCBI Taxonomy" id="1891926"/>
    <lineage>
        <taxon>Bacteria</taxon>
        <taxon>Pseudomonadati</taxon>
        <taxon>Planctomycetota</taxon>
        <taxon>Planctomycetia</taxon>
        <taxon>Planctomycetales</taxon>
        <taxon>Planctomycetaceae</taxon>
        <taxon>Fuerstiella</taxon>
    </lineage>
</organism>
<accession>A0A1P8WMZ9</accession>
<keyword evidence="6" id="KW-0414">Isoprene biosynthesis</keyword>
<evidence type="ECO:0000313" key="10">
    <source>
        <dbReference type="Proteomes" id="UP000187735"/>
    </source>
</evidence>
<dbReference type="PROSITE" id="PS00444">
    <property type="entry name" value="POLYPRENYL_SYNTHASE_2"/>
    <property type="match status" value="1"/>
</dbReference>
<comment type="similarity">
    <text evidence="2 7">Belongs to the FPP/GGPP synthase family.</text>
</comment>
<keyword evidence="10" id="KW-1185">Reference proteome</keyword>
<dbReference type="STRING" id="1891926.Fuma_05093"/>
<dbReference type="PROSITE" id="PS00723">
    <property type="entry name" value="POLYPRENYL_SYNTHASE_1"/>
    <property type="match status" value="1"/>
</dbReference>
<evidence type="ECO:0000256" key="5">
    <source>
        <dbReference type="ARBA" id="ARBA00022842"/>
    </source>
</evidence>
<evidence type="ECO:0000256" key="8">
    <source>
        <dbReference type="SAM" id="MobiDB-lite"/>
    </source>
</evidence>
<dbReference type="KEGG" id="fmr:Fuma_05093"/>
<dbReference type="CDD" id="cd00685">
    <property type="entry name" value="Trans_IPPS_HT"/>
    <property type="match status" value="1"/>
</dbReference>
<feature type="compositionally biased region" description="Polar residues" evidence="8">
    <location>
        <begin position="172"/>
        <end position="190"/>
    </location>
</feature>
<dbReference type="SUPFAM" id="SSF48576">
    <property type="entry name" value="Terpenoid synthases"/>
    <property type="match status" value="1"/>
</dbReference>
<dbReference type="Pfam" id="PF00348">
    <property type="entry name" value="polyprenyl_synt"/>
    <property type="match status" value="1"/>
</dbReference>
<evidence type="ECO:0000256" key="1">
    <source>
        <dbReference type="ARBA" id="ARBA00001946"/>
    </source>
</evidence>
<dbReference type="Proteomes" id="UP000187735">
    <property type="component" value="Chromosome"/>
</dbReference>
<evidence type="ECO:0000313" key="9">
    <source>
        <dbReference type="EMBL" id="APZ95435.1"/>
    </source>
</evidence>
<dbReference type="InterPro" id="IPR008949">
    <property type="entry name" value="Isoprenoid_synthase_dom_sf"/>
</dbReference>
<dbReference type="InterPro" id="IPR033749">
    <property type="entry name" value="Polyprenyl_synt_CS"/>
</dbReference>
<evidence type="ECO:0000256" key="6">
    <source>
        <dbReference type="ARBA" id="ARBA00023229"/>
    </source>
</evidence>
<feature type="region of interest" description="Disordered" evidence="8">
    <location>
        <begin position="169"/>
        <end position="206"/>
    </location>
</feature>
<dbReference type="SFLD" id="SFLDG01017">
    <property type="entry name" value="Polyprenyl_Transferase_Like"/>
    <property type="match status" value="1"/>
</dbReference>
<keyword evidence="3 7" id="KW-0808">Transferase</keyword>
<evidence type="ECO:0000256" key="7">
    <source>
        <dbReference type="RuleBase" id="RU004466"/>
    </source>
</evidence>
<dbReference type="Gene3D" id="1.10.600.10">
    <property type="entry name" value="Farnesyl Diphosphate Synthase"/>
    <property type="match status" value="1"/>
</dbReference>
<dbReference type="GO" id="GO:0008299">
    <property type="term" value="P:isoprenoid biosynthetic process"/>
    <property type="evidence" value="ECO:0007669"/>
    <property type="project" value="UniProtKB-KW"/>
</dbReference>
<dbReference type="PANTHER" id="PTHR43281">
    <property type="entry name" value="FARNESYL DIPHOSPHATE SYNTHASE"/>
    <property type="match status" value="1"/>
</dbReference>
<comment type="cofactor">
    <cofactor evidence="1">
        <name>Mg(2+)</name>
        <dbReference type="ChEBI" id="CHEBI:18420"/>
    </cofactor>
</comment>
<dbReference type="EC" id="2.5.1.10" evidence="9"/>
<dbReference type="GO" id="GO:0004337">
    <property type="term" value="F:(2E,6E)-farnesyl diphosphate synthase activity"/>
    <property type="evidence" value="ECO:0007669"/>
    <property type="project" value="UniProtKB-EC"/>
</dbReference>
<evidence type="ECO:0000256" key="3">
    <source>
        <dbReference type="ARBA" id="ARBA00022679"/>
    </source>
</evidence>
<dbReference type="RefSeq" id="WP_077026595.1">
    <property type="nucleotide sequence ID" value="NZ_CP017641.1"/>
</dbReference>
<evidence type="ECO:0000256" key="4">
    <source>
        <dbReference type="ARBA" id="ARBA00022723"/>
    </source>
</evidence>
<proteinExistence type="inferred from homology"/>
<dbReference type="AlphaFoldDB" id="A0A1P8WMZ9"/>
<reference evidence="9 10" key="1">
    <citation type="journal article" date="2016" name="Front. Microbiol.">
        <title>Fuerstia marisgermanicae gen. nov., sp. nov., an Unusual Member of the Phylum Planctomycetes from the German Wadden Sea.</title>
        <authorList>
            <person name="Kohn T."/>
            <person name="Heuer A."/>
            <person name="Jogler M."/>
            <person name="Vollmers J."/>
            <person name="Boedeker C."/>
            <person name="Bunk B."/>
            <person name="Rast P."/>
            <person name="Borchert D."/>
            <person name="Glockner I."/>
            <person name="Freese H.M."/>
            <person name="Klenk H.P."/>
            <person name="Overmann J."/>
            <person name="Kaster A.K."/>
            <person name="Rohde M."/>
            <person name="Wiegand S."/>
            <person name="Jogler C."/>
        </authorList>
    </citation>
    <scope>NUCLEOTIDE SEQUENCE [LARGE SCALE GENOMIC DNA]</scope>
    <source>
        <strain evidence="9 10">NH11</strain>
    </source>
</reference>
<dbReference type="PANTHER" id="PTHR43281:SF1">
    <property type="entry name" value="FARNESYL DIPHOSPHATE SYNTHASE"/>
    <property type="match status" value="1"/>
</dbReference>
<dbReference type="OrthoDB" id="9805316at2"/>
<name>A0A1P8WMZ9_9PLAN</name>
<dbReference type="InterPro" id="IPR000092">
    <property type="entry name" value="Polyprenyl_synt"/>
</dbReference>
<evidence type="ECO:0000256" key="2">
    <source>
        <dbReference type="ARBA" id="ARBA00006706"/>
    </source>
</evidence>
<gene>
    <name evidence="9" type="ORF">Fuma_05093</name>
</gene>
<keyword evidence="4" id="KW-0479">Metal-binding</keyword>
<protein>
    <submittedName>
        <fullName evidence="9">Farnesyl diphosphate synthase</fullName>
        <ecNumber evidence="9">2.5.1.10</ecNumber>
    </submittedName>
</protein>
<dbReference type="SFLD" id="SFLDS00005">
    <property type="entry name" value="Isoprenoid_Synthase_Type_I"/>
    <property type="match status" value="1"/>
</dbReference>